<sequence>MIQPEVIGGDDRYRPGIVIPQIADDLALGQRRTIEAIGRSAICLYFGLLCFALQRALVLMALPGLAALIRVATRAAPPLTTKPLGRGLALVRIERGRPIFPAAEAAVGKNIVHPYMDQTAGRLPRLELLQASLVVLNSLTFTLPSLVVSEPRFSKPFVERNHKNCLLRLGISQYGGANFSQDAGNRWSQDARIRPIEFRRVASYP</sequence>
<evidence type="ECO:0000313" key="3">
    <source>
        <dbReference type="Proteomes" id="UP000551616"/>
    </source>
</evidence>
<evidence type="ECO:0000313" key="2">
    <source>
        <dbReference type="EMBL" id="MBA2114997.1"/>
    </source>
</evidence>
<keyword evidence="1" id="KW-0812">Transmembrane</keyword>
<gene>
    <name evidence="2" type="ORF">HOV93_21690</name>
</gene>
<dbReference type="Proteomes" id="UP000551616">
    <property type="component" value="Unassembled WGS sequence"/>
</dbReference>
<dbReference type="AlphaFoldDB" id="A0A7V9A748"/>
<keyword evidence="1" id="KW-0472">Membrane</keyword>
<comment type="caution">
    <text evidence="2">The sequence shown here is derived from an EMBL/GenBank/DDBJ whole genome shotgun (WGS) entry which is preliminary data.</text>
</comment>
<proteinExistence type="predicted"/>
<dbReference type="EMBL" id="JABRWO010000005">
    <property type="protein sequence ID" value="MBA2114997.1"/>
    <property type="molecule type" value="Genomic_DNA"/>
</dbReference>
<name>A0A7V9A748_9BACT</name>
<reference evidence="2 3" key="1">
    <citation type="submission" date="2020-05" db="EMBL/GenBank/DDBJ databases">
        <title>Bremerella alba sp. nov., a novel planctomycete isolated from the surface of the macroalga Fucus spiralis.</title>
        <authorList>
            <person name="Godinho O."/>
            <person name="Botelho R."/>
            <person name="Albuquerque L."/>
            <person name="Wiegand S."/>
            <person name="Da Costa M.S."/>
            <person name="Lobo-Da-Cunha A."/>
            <person name="Jogler C."/>
            <person name="Lage O.M."/>
        </authorList>
    </citation>
    <scope>NUCLEOTIDE SEQUENCE [LARGE SCALE GENOMIC DNA]</scope>
    <source>
        <strain evidence="2 3">FF15</strain>
    </source>
</reference>
<keyword evidence="3" id="KW-1185">Reference proteome</keyword>
<accession>A0A7V9A748</accession>
<protein>
    <submittedName>
        <fullName evidence="2">Uncharacterized protein</fullName>
    </submittedName>
</protein>
<evidence type="ECO:0000256" key="1">
    <source>
        <dbReference type="SAM" id="Phobius"/>
    </source>
</evidence>
<organism evidence="2 3">
    <name type="scientific">Bremerella alba</name>
    <dbReference type="NCBI Taxonomy" id="980252"/>
    <lineage>
        <taxon>Bacteria</taxon>
        <taxon>Pseudomonadati</taxon>
        <taxon>Planctomycetota</taxon>
        <taxon>Planctomycetia</taxon>
        <taxon>Pirellulales</taxon>
        <taxon>Pirellulaceae</taxon>
        <taxon>Bremerella</taxon>
    </lineage>
</organism>
<keyword evidence="1" id="KW-1133">Transmembrane helix</keyword>
<feature type="transmembrane region" description="Helical" evidence="1">
    <location>
        <begin position="42"/>
        <end position="69"/>
    </location>
</feature>